<proteinExistence type="predicted"/>
<comment type="caution">
    <text evidence="3">The sequence shown here is derived from an EMBL/GenBank/DDBJ whole genome shotgun (WGS) entry which is preliminary data.</text>
</comment>
<feature type="signal peptide" evidence="1">
    <location>
        <begin position="1"/>
        <end position="21"/>
    </location>
</feature>
<protein>
    <submittedName>
        <fullName evidence="3">Uncharacterized protein</fullName>
    </submittedName>
</protein>
<dbReference type="EMBL" id="DTBX01000078">
    <property type="protein sequence ID" value="HGQ55238.1"/>
    <property type="molecule type" value="Genomic_DNA"/>
</dbReference>
<dbReference type="EMBL" id="DSZH01000125">
    <property type="protein sequence ID" value="HGU47463.1"/>
    <property type="molecule type" value="Genomic_DNA"/>
</dbReference>
<evidence type="ECO:0000313" key="2">
    <source>
        <dbReference type="EMBL" id="HGQ55238.1"/>
    </source>
</evidence>
<organism evidence="3">
    <name type="scientific">candidate division WOR-3 bacterium</name>
    <dbReference type="NCBI Taxonomy" id="2052148"/>
    <lineage>
        <taxon>Bacteria</taxon>
        <taxon>Bacteria division WOR-3</taxon>
    </lineage>
</organism>
<reference evidence="3" key="1">
    <citation type="journal article" date="2020" name="mSystems">
        <title>Genome- and Community-Level Interaction Insights into Carbon Utilization and Element Cycling Functions of Hydrothermarchaeota in Hydrothermal Sediment.</title>
        <authorList>
            <person name="Zhou Z."/>
            <person name="Liu Y."/>
            <person name="Xu W."/>
            <person name="Pan J."/>
            <person name="Luo Z.H."/>
            <person name="Li M."/>
        </authorList>
    </citation>
    <scope>NUCLEOTIDE SEQUENCE [LARGE SCALE GENOMIC DNA]</scope>
    <source>
        <strain evidence="3">SpSt-594</strain>
        <strain evidence="2">SpSt-655</strain>
    </source>
</reference>
<feature type="chain" id="PRO_5039820313" evidence="1">
    <location>
        <begin position="22"/>
        <end position="217"/>
    </location>
</feature>
<evidence type="ECO:0000256" key="1">
    <source>
        <dbReference type="SAM" id="SignalP"/>
    </source>
</evidence>
<name>A0A7C4S2X4_UNCW3</name>
<keyword evidence="1" id="KW-0732">Signal</keyword>
<sequence length="217" mass="25502">MLKKTLLLVALFSLVAFSQQWQERPSWYWNGESWISQFGNPLARARKWIEYNPIADSCNKERWEIPFLDTISVAQWIRWSIEGTKNLWRVRKIGDFCGIGPIMCLKSNEDVVMSFEGFENPTNGETEIEKWFYFTDTTVYEPDVNWQWISASDLNNYTIRFDFPNGCQPQAIKIWERIIVEQCDRACEYVDPDGATIVLTLTVIKDWIDPETGEYNL</sequence>
<accession>A0A7C4S2X4</accession>
<dbReference type="AlphaFoldDB" id="A0A7C4S2X4"/>
<gene>
    <name evidence="3" type="ORF">ENT60_02730</name>
    <name evidence="2" type="ORF">ENU28_02080</name>
</gene>
<evidence type="ECO:0000313" key="3">
    <source>
        <dbReference type="EMBL" id="HGU47463.1"/>
    </source>
</evidence>